<evidence type="ECO:0000256" key="5">
    <source>
        <dbReference type="RuleBase" id="RU363032"/>
    </source>
</evidence>
<dbReference type="PANTHER" id="PTHR43839:SF3">
    <property type="entry name" value="OLIGOPEPTIDE ABC TRANSPORTER, PERMEASE PROTEIN"/>
    <property type="match status" value="1"/>
</dbReference>
<dbReference type="Gene3D" id="1.10.3720.10">
    <property type="entry name" value="MetI-like"/>
    <property type="match status" value="1"/>
</dbReference>
<protein>
    <submittedName>
        <fullName evidence="7">ABC transporter permease</fullName>
    </submittedName>
</protein>
<keyword evidence="2 5" id="KW-0812">Transmembrane</keyword>
<dbReference type="PROSITE" id="PS50928">
    <property type="entry name" value="ABC_TM1"/>
    <property type="match status" value="1"/>
</dbReference>
<dbReference type="SUPFAM" id="SSF161098">
    <property type="entry name" value="MetI-like"/>
    <property type="match status" value="1"/>
</dbReference>
<keyword evidence="5" id="KW-0813">Transport</keyword>
<dbReference type="InterPro" id="IPR035906">
    <property type="entry name" value="MetI-like_sf"/>
</dbReference>
<dbReference type="PANTHER" id="PTHR43839">
    <property type="entry name" value="OPPC IN A BINDING PROTEIN-DEPENDENT TRANSPORT SYSTEM"/>
    <property type="match status" value="1"/>
</dbReference>
<proteinExistence type="inferred from homology"/>
<dbReference type="AlphaFoldDB" id="A0A6B1DQF4"/>
<sequence length="381" mass="42735">MTLAELDVPVTHETVEGSGEEFFRATQWQLIWWAFRKHRAAMIGMAVLGVLYLLALFCEFVSPYSTLYRFDGYLDAPPSRIRIRTEDGAFTRPHVLDIEPTLDMETFLTVYSPVEGGERHPIRLLHRNPEFEYKMWGLFPTDRHLFGTDGAPVFLFGTDRLGRDLFTRTMYGARISLTVGLVGVVISFVLGLLIGGIAGYFGSIADQISMRVIDFIVSLPTIPLWMALSVALPREWSVVKTYFAITIILSLISWPPLARQVRGKFLSLRGEDFVTSSRLVGSSEMRIMSIHLLPSFMSHLIVTLTLMVPNMIIGETALSFLGLGMQPPAVSWGVLLQNAQNVVTLALHPWKLIPCLFVIVTVLMFNFLGDGLRDAMDPYAT</sequence>
<feature type="transmembrane region" description="Helical" evidence="5">
    <location>
        <begin position="40"/>
        <end position="62"/>
    </location>
</feature>
<dbReference type="Pfam" id="PF00528">
    <property type="entry name" value="BPD_transp_1"/>
    <property type="match status" value="1"/>
</dbReference>
<feature type="domain" description="ABC transmembrane type-1" evidence="6">
    <location>
        <begin position="173"/>
        <end position="369"/>
    </location>
</feature>
<keyword evidence="3 5" id="KW-1133">Transmembrane helix</keyword>
<comment type="subcellular location">
    <subcellularLocation>
        <location evidence="5">Cell membrane</location>
        <topology evidence="5">Multi-pass membrane protein</topology>
    </subcellularLocation>
    <subcellularLocation>
        <location evidence="1">Membrane</location>
        <topology evidence="1">Multi-pass membrane protein</topology>
    </subcellularLocation>
</comment>
<evidence type="ECO:0000256" key="1">
    <source>
        <dbReference type="ARBA" id="ARBA00004141"/>
    </source>
</evidence>
<comment type="similarity">
    <text evidence="5">Belongs to the binding-protein-dependent transport system permease family.</text>
</comment>
<gene>
    <name evidence="7" type="ORF">F4Y08_03780</name>
</gene>
<evidence type="ECO:0000313" key="7">
    <source>
        <dbReference type="EMBL" id="MYD89447.1"/>
    </source>
</evidence>
<comment type="caution">
    <text evidence="7">The sequence shown here is derived from an EMBL/GenBank/DDBJ whole genome shotgun (WGS) entry which is preliminary data.</text>
</comment>
<evidence type="ECO:0000259" key="6">
    <source>
        <dbReference type="PROSITE" id="PS50928"/>
    </source>
</evidence>
<dbReference type="CDD" id="cd06261">
    <property type="entry name" value="TM_PBP2"/>
    <property type="match status" value="1"/>
</dbReference>
<feature type="transmembrane region" description="Helical" evidence="5">
    <location>
        <begin position="292"/>
        <end position="313"/>
    </location>
</feature>
<accession>A0A6B1DQF4</accession>
<dbReference type="GO" id="GO:0005886">
    <property type="term" value="C:plasma membrane"/>
    <property type="evidence" value="ECO:0007669"/>
    <property type="project" value="UniProtKB-SubCell"/>
</dbReference>
<dbReference type="InterPro" id="IPR025966">
    <property type="entry name" value="OppC_N"/>
</dbReference>
<feature type="transmembrane region" description="Helical" evidence="5">
    <location>
        <begin position="350"/>
        <end position="368"/>
    </location>
</feature>
<evidence type="ECO:0000256" key="4">
    <source>
        <dbReference type="ARBA" id="ARBA00023136"/>
    </source>
</evidence>
<name>A0A6B1DQF4_9CHLR</name>
<evidence type="ECO:0000256" key="2">
    <source>
        <dbReference type="ARBA" id="ARBA00022692"/>
    </source>
</evidence>
<evidence type="ECO:0000256" key="3">
    <source>
        <dbReference type="ARBA" id="ARBA00022989"/>
    </source>
</evidence>
<feature type="transmembrane region" description="Helical" evidence="5">
    <location>
        <begin position="212"/>
        <end position="232"/>
    </location>
</feature>
<dbReference type="Pfam" id="PF12911">
    <property type="entry name" value="OppC_N"/>
    <property type="match status" value="1"/>
</dbReference>
<organism evidence="7">
    <name type="scientific">Caldilineaceae bacterium SB0662_bin_9</name>
    <dbReference type="NCBI Taxonomy" id="2605258"/>
    <lineage>
        <taxon>Bacteria</taxon>
        <taxon>Bacillati</taxon>
        <taxon>Chloroflexota</taxon>
        <taxon>Caldilineae</taxon>
        <taxon>Caldilineales</taxon>
        <taxon>Caldilineaceae</taxon>
    </lineage>
</organism>
<keyword evidence="4 5" id="KW-0472">Membrane</keyword>
<dbReference type="EMBL" id="VXPY01000021">
    <property type="protein sequence ID" value="MYD89447.1"/>
    <property type="molecule type" value="Genomic_DNA"/>
</dbReference>
<dbReference type="InterPro" id="IPR000515">
    <property type="entry name" value="MetI-like"/>
</dbReference>
<reference evidence="7" key="1">
    <citation type="submission" date="2019-09" db="EMBL/GenBank/DDBJ databases">
        <title>Characterisation of the sponge microbiome using genome-centric metagenomics.</title>
        <authorList>
            <person name="Engelberts J.P."/>
            <person name="Robbins S.J."/>
            <person name="De Goeij J.M."/>
            <person name="Aranda M."/>
            <person name="Bell S.C."/>
            <person name="Webster N.S."/>
        </authorList>
    </citation>
    <scope>NUCLEOTIDE SEQUENCE</scope>
    <source>
        <strain evidence="7">SB0662_bin_9</strain>
    </source>
</reference>
<dbReference type="GO" id="GO:0055085">
    <property type="term" value="P:transmembrane transport"/>
    <property type="evidence" value="ECO:0007669"/>
    <property type="project" value="InterPro"/>
</dbReference>
<feature type="transmembrane region" description="Helical" evidence="5">
    <location>
        <begin position="175"/>
        <end position="200"/>
    </location>
</feature>
<feature type="transmembrane region" description="Helical" evidence="5">
    <location>
        <begin position="238"/>
        <end position="257"/>
    </location>
</feature>